<gene>
    <name evidence="2" type="ORF">A5CPEGH6_08240</name>
</gene>
<feature type="signal peptide" evidence="1">
    <location>
        <begin position="1"/>
        <end position="20"/>
    </location>
</feature>
<accession>A0A4Y1X100</accession>
<evidence type="ECO:0000256" key="1">
    <source>
        <dbReference type="SAM" id="SignalP"/>
    </source>
</evidence>
<dbReference type="OrthoDB" id="1048011at2"/>
<sequence>MKKTLLLLLAAFCGVLTAAAQDLIVKTDASRIEAKVVEITTDAVRYKKFSYPAGPTYVLPVKQIAYIRYANGETEYYAESVPAAELTPAEPAEGTETRGGEEYVVKRYEIGELYDRNGVRGIVCCLSEDGRHGLVVSLDQIYLPWSGFRKPDLRTVGTTNRSDGRENMKIVEEYIAANGLSWDDFPAFKWCREKGEGWYLPAIDELLNIGHNYNGGSRAVNNRRAHKAFNGALQEAGGKRMDRLVYYFSSTELDEKSAYTSHMNIEPPYVVEIPKYNKFLVRAVHAF</sequence>
<keyword evidence="3" id="KW-1185">Reference proteome</keyword>
<dbReference type="EMBL" id="AP019736">
    <property type="protein sequence ID" value="BBL06186.1"/>
    <property type="molecule type" value="Genomic_DNA"/>
</dbReference>
<dbReference type="AlphaFoldDB" id="A0A4Y1X100"/>
<reference evidence="3" key="1">
    <citation type="submission" date="2019-06" db="EMBL/GenBank/DDBJ databases">
        <title>Alistipes onderdonkii subsp. vulgaris subsp. nov., Alistipes dispar sp. nov. and Alistipes communis sp. nov., isolated from human faeces, and creation of Alistipes onderdonkii subsp. onderdonkii subsp. nov.</title>
        <authorList>
            <person name="Sakamoto M."/>
            <person name="Ikeyama N."/>
            <person name="Ogata Y."/>
            <person name="Suda W."/>
            <person name="Iino T."/>
            <person name="Hattori M."/>
            <person name="Ohkuma M."/>
        </authorList>
    </citation>
    <scope>NUCLEOTIDE SEQUENCE [LARGE SCALE GENOMIC DNA]</scope>
    <source>
        <strain evidence="3">5CPEGH6</strain>
    </source>
</reference>
<keyword evidence="1" id="KW-0732">Signal</keyword>
<evidence type="ECO:0000313" key="3">
    <source>
        <dbReference type="Proteomes" id="UP000319374"/>
    </source>
</evidence>
<dbReference type="KEGG" id="ada:A5CPEGH6_08240"/>
<organism evidence="2 3">
    <name type="scientific">Alistipes dispar</name>
    <dbReference type="NCBI Taxonomy" id="2585119"/>
    <lineage>
        <taxon>Bacteria</taxon>
        <taxon>Pseudomonadati</taxon>
        <taxon>Bacteroidota</taxon>
        <taxon>Bacteroidia</taxon>
        <taxon>Bacteroidales</taxon>
        <taxon>Rikenellaceae</taxon>
        <taxon>Alistipes</taxon>
    </lineage>
</organism>
<evidence type="ECO:0000313" key="2">
    <source>
        <dbReference type="EMBL" id="BBL06186.1"/>
    </source>
</evidence>
<feature type="chain" id="PRO_5021331442" evidence="1">
    <location>
        <begin position="21"/>
        <end position="287"/>
    </location>
</feature>
<dbReference type="RefSeq" id="WP_141428025.1">
    <property type="nucleotide sequence ID" value="NZ_AP019736.1"/>
</dbReference>
<proteinExistence type="predicted"/>
<protein>
    <submittedName>
        <fullName evidence="2">Uncharacterized protein</fullName>
    </submittedName>
</protein>
<dbReference type="Proteomes" id="UP000319374">
    <property type="component" value="Chromosome"/>
</dbReference>
<name>A0A4Y1X100_9BACT</name>
<dbReference type="GeneID" id="98672803"/>